<keyword evidence="2" id="KW-1185">Reference proteome</keyword>
<reference evidence="1 2" key="1">
    <citation type="submission" date="2015-07" db="EMBL/GenBank/DDBJ databases">
        <title>The genome of Melipona quadrifasciata.</title>
        <authorList>
            <person name="Pan H."/>
            <person name="Kapheim K."/>
        </authorList>
    </citation>
    <scope>NUCLEOTIDE SEQUENCE [LARGE SCALE GENOMIC DNA]</scope>
    <source>
        <strain evidence="1">0111107301</strain>
        <tissue evidence="1">Whole body</tissue>
    </source>
</reference>
<evidence type="ECO:0000313" key="1">
    <source>
        <dbReference type="EMBL" id="KOX77255.1"/>
    </source>
</evidence>
<name>A0A0M9A4U2_9HYME</name>
<accession>A0A0M9A4U2</accession>
<organism evidence="1 2">
    <name type="scientific">Melipona quadrifasciata</name>
    <dbReference type="NCBI Taxonomy" id="166423"/>
    <lineage>
        <taxon>Eukaryota</taxon>
        <taxon>Metazoa</taxon>
        <taxon>Ecdysozoa</taxon>
        <taxon>Arthropoda</taxon>
        <taxon>Hexapoda</taxon>
        <taxon>Insecta</taxon>
        <taxon>Pterygota</taxon>
        <taxon>Neoptera</taxon>
        <taxon>Endopterygota</taxon>
        <taxon>Hymenoptera</taxon>
        <taxon>Apocrita</taxon>
        <taxon>Aculeata</taxon>
        <taxon>Apoidea</taxon>
        <taxon>Anthophila</taxon>
        <taxon>Apidae</taxon>
        <taxon>Melipona</taxon>
    </lineage>
</organism>
<dbReference type="AlphaFoldDB" id="A0A0M9A4U2"/>
<sequence length="100" mass="11444">MVEIIESAQSMREFRKFLNGNVVLENGEIFVGSEGMEKMHELGEQSVKYTGATCQNSWNCFKVGEMALYVTKNYLINDATLVLIYLWTRTFYSPVVGKFV</sequence>
<gene>
    <name evidence="1" type="ORF">WN51_10861</name>
</gene>
<protein>
    <submittedName>
        <fullName evidence="1">Uncharacterized protein</fullName>
    </submittedName>
</protein>
<dbReference type="Proteomes" id="UP000053105">
    <property type="component" value="Unassembled WGS sequence"/>
</dbReference>
<proteinExistence type="predicted"/>
<dbReference type="EMBL" id="KQ435733">
    <property type="protein sequence ID" value="KOX77255.1"/>
    <property type="molecule type" value="Genomic_DNA"/>
</dbReference>
<evidence type="ECO:0000313" key="2">
    <source>
        <dbReference type="Proteomes" id="UP000053105"/>
    </source>
</evidence>